<dbReference type="GO" id="GO:0006493">
    <property type="term" value="P:protein O-linked glycosylation"/>
    <property type="evidence" value="ECO:0007669"/>
    <property type="project" value="TreeGrafter"/>
</dbReference>
<dbReference type="GO" id="GO:0005794">
    <property type="term" value="C:Golgi apparatus"/>
    <property type="evidence" value="ECO:0007669"/>
    <property type="project" value="TreeGrafter"/>
</dbReference>
<dbReference type="Gene3D" id="3.90.550.10">
    <property type="entry name" value="Spore Coat Polysaccharide Biosynthesis Protein SpsA, Chain A"/>
    <property type="match status" value="1"/>
</dbReference>
<organism evidence="3 4">
    <name type="scientific">Polypterus senegalus</name>
    <name type="common">Senegal bichir</name>
    <dbReference type="NCBI Taxonomy" id="55291"/>
    <lineage>
        <taxon>Eukaryota</taxon>
        <taxon>Metazoa</taxon>
        <taxon>Chordata</taxon>
        <taxon>Craniata</taxon>
        <taxon>Vertebrata</taxon>
        <taxon>Euteleostomi</taxon>
        <taxon>Actinopterygii</taxon>
        <taxon>Polypteriformes</taxon>
        <taxon>Polypteridae</taxon>
        <taxon>Polypterus</taxon>
    </lineage>
</organism>
<gene>
    <name evidence="3" type="primary">Galnt2_1</name>
    <name evidence="3" type="ORF">GTO96_0015181</name>
</gene>
<dbReference type="SUPFAM" id="SSF53448">
    <property type="entry name" value="Nucleotide-diphospho-sugar transferases"/>
    <property type="match status" value="1"/>
</dbReference>
<feature type="non-terminal residue" evidence="3">
    <location>
        <position position="218"/>
    </location>
</feature>
<dbReference type="EMBL" id="JAATIS010000485">
    <property type="protein sequence ID" value="KAG2468465.1"/>
    <property type="molecule type" value="Genomic_DNA"/>
</dbReference>
<dbReference type="InterPro" id="IPR029044">
    <property type="entry name" value="Nucleotide-diphossugar_trans"/>
</dbReference>
<keyword evidence="1" id="KW-1015">Disulfide bond</keyword>
<dbReference type="Pfam" id="PF00535">
    <property type="entry name" value="Glycos_transf_2"/>
    <property type="match status" value="1"/>
</dbReference>
<name>A0A8X7XFX2_POLSE</name>
<keyword evidence="4" id="KW-1185">Reference proteome</keyword>
<evidence type="ECO:0000313" key="4">
    <source>
        <dbReference type="Proteomes" id="UP000886611"/>
    </source>
</evidence>
<proteinExistence type="predicted"/>
<feature type="domain" description="Glycosyltransferase 2-like" evidence="2">
    <location>
        <begin position="94"/>
        <end position="141"/>
    </location>
</feature>
<dbReference type="Proteomes" id="UP000886611">
    <property type="component" value="Unassembled WGS sequence"/>
</dbReference>
<accession>A0A8X7XFX2</accession>
<evidence type="ECO:0000259" key="2">
    <source>
        <dbReference type="Pfam" id="PF00535"/>
    </source>
</evidence>
<protein>
    <submittedName>
        <fullName evidence="3">GALT2 acetylgalactosaminyltransferase</fullName>
    </submittedName>
</protein>
<dbReference type="InterPro" id="IPR001173">
    <property type="entry name" value="Glyco_trans_2-like"/>
</dbReference>
<sequence length="218" mass="24377">MRHSNCCSSSAWGCCKQWLEGGDFAVREVSLSVVSLSRIPAASSDSWSIVTGATAIACVQNDGLLPTHYTAAVTASDWMQAEWSGGEHFTARLAHTAGLMRSRVRGADAAQAKVLTFLDSHCECNEHWLEPLLERVAEKGRGEEDWGHPECFRVRSRHFRHTGACQWEIAGKHLEYVYKRGCFPSYDGERRERSRLSWSGQKEVVQRKALCGQDFGDL</sequence>
<dbReference type="PANTHER" id="PTHR11675:SF49">
    <property type="entry name" value="POLYPEPTIDE N-ACETYLGALACTOSAMINYLTRANSFERASE 2"/>
    <property type="match status" value="1"/>
</dbReference>
<feature type="non-terminal residue" evidence="3">
    <location>
        <position position="1"/>
    </location>
</feature>
<evidence type="ECO:0000313" key="3">
    <source>
        <dbReference type="EMBL" id="KAG2468465.1"/>
    </source>
</evidence>
<dbReference type="AlphaFoldDB" id="A0A8X7XFX2"/>
<evidence type="ECO:0000256" key="1">
    <source>
        <dbReference type="ARBA" id="ARBA00023157"/>
    </source>
</evidence>
<dbReference type="GO" id="GO:0004653">
    <property type="term" value="F:polypeptide N-acetylgalactosaminyltransferase activity"/>
    <property type="evidence" value="ECO:0007669"/>
    <property type="project" value="TreeGrafter"/>
</dbReference>
<comment type="caution">
    <text evidence="3">The sequence shown here is derived from an EMBL/GenBank/DDBJ whole genome shotgun (WGS) entry which is preliminary data.</text>
</comment>
<dbReference type="PANTHER" id="PTHR11675">
    <property type="entry name" value="N-ACETYLGALACTOSAMINYLTRANSFERASE"/>
    <property type="match status" value="1"/>
</dbReference>
<reference evidence="3 4" key="1">
    <citation type="journal article" date="2021" name="Cell">
        <title>Tracing the genetic footprints of vertebrate landing in non-teleost ray-finned fishes.</title>
        <authorList>
            <person name="Bi X."/>
            <person name="Wang K."/>
            <person name="Yang L."/>
            <person name="Pan H."/>
            <person name="Jiang H."/>
            <person name="Wei Q."/>
            <person name="Fang M."/>
            <person name="Yu H."/>
            <person name="Zhu C."/>
            <person name="Cai Y."/>
            <person name="He Y."/>
            <person name="Gan X."/>
            <person name="Zeng H."/>
            <person name="Yu D."/>
            <person name="Zhu Y."/>
            <person name="Jiang H."/>
            <person name="Qiu Q."/>
            <person name="Yang H."/>
            <person name="Zhang Y.E."/>
            <person name="Wang W."/>
            <person name="Zhu M."/>
            <person name="He S."/>
            <person name="Zhang G."/>
        </authorList>
    </citation>
    <scope>NUCLEOTIDE SEQUENCE [LARGE SCALE GENOMIC DNA]</scope>
    <source>
        <strain evidence="3">Bchr_013</strain>
    </source>
</reference>